<evidence type="ECO:0000259" key="6">
    <source>
        <dbReference type="Pfam" id="PF02922"/>
    </source>
</evidence>
<dbReference type="Gene3D" id="2.60.40.1180">
    <property type="entry name" value="Golgi alpha-mannosidase II"/>
    <property type="match status" value="1"/>
</dbReference>
<dbReference type="InterPro" id="IPR017853">
    <property type="entry name" value="GH"/>
</dbReference>
<dbReference type="InterPro" id="IPR013780">
    <property type="entry name" value="Glyco_hydro_b"/>
</dbReference>
<dbReference type="InterPro" id="IPR005323">
    <property type="entry name" value="CBM41_pullulanase"/>
</dbReference>
<dbReference type="Gene3D" id="2.60.40.1130">
    <property type="entry name" value="Rab geranylgeranyltransferase alpha-subunit, insert domain"/>
    <property type="match status" value="1"/>
</dbReference>
<dbReference type="SUPFAM" id="SSF49452">
    <property type="entry name" value="Starch-binding domain-like"/>
    <property type="match status" value="1"/>
</dbReference>
<dbReference type="InterPro" id="IPR024561">
    <property type="entry name" value="Pullul_strch_C"/>
</dbReference>
<dbReference type="CDD" id="cd11341">
    <property type="entry name" value="AmyAc_Pullulanase_LD-like"/>
    <property type="match status" value="1"/>
</dbReference>
<dbReference type="SUPFAM" id="SSF81296">
    <property type="entry name" value="E set domains"/>
    <property type="match status" value="2"/>
</dbReference>
<evidence type="ECO:0000256" key="3">
    <source>
        <dbReference type="ARBA" id="ARBA00022801"/>
    </source>
</evidence>
<organism evidence="10 11">
    <name type="scientific">Alteromonas salexigens</name>
    <dbReference type="NCBI Taxonomy" id="2982530"/>
    <lineage>
        <taxon>Bacteria</taxon>
        <taxon>Pseudomonadati</taxon>
        <taxon>Pseudomonadota</taxon>
        <taxon>Gammaproteobacteria</taxon>
        <taxon>Alteromonadales</taxon>
        <taxon>Alteromonadaceae</taxon>
        <taxon>Alteromonas/Salinimonas group</taxon>
        <taxon>Alteromonas</taxon>
    </lineage>
</organism>
<feature type="signal peptide" evidence="5">
    <location>
        <begin position="1"/>
        <end position="21"/>
    </location>
</feature>
<comment type="similarity">
    <text evidence="1">Belongs to the glycosyl hydrolase 13 family.</text>
</comment>
<keyword evidence="11" id="KW-1185">Reference proteome</keyword>
<dbReference type="Gene3D" id="2.60.40.1110">
    <property type="match status" value="1"/>
</dbReference>
<comment type="caution">
    <text evidence="10">The sequence shown here is derived from an EMBL/GenBank/DDBJ whole genome shotgun (WGS) entry which is preliminary data.</text>
</comment>
<dbReference type="InterPro" id="IPR013784">
    <property type="entry name" value="Carb-bd-like_fold"/>
</dbReference>
<dbReference type="InterPro" id="IPR013783">
    <property type="entry name" value="Ig-like_fold"/>
</dbReference>
<name>A0ABT2VLS4_9ALTE</name>
<dbReference type="InterPro" id="IPR004193">
    <property type="entry name" value="Glyco_hydro_13_N"/>
</dbReference>
<dbReference type="EMBL" id="JAOTJC010000006">
    <property type="protein sequence ID" value="MCU7554260.1"/>
    <property type="molecule type" value="Genomic_DNA"/>
</dbReference>
<feature type="chain" id="PRO_5046663601" evidence="5">
    <location>
        <begin position="22"/>
        <end position="1448"/>
    </location>
</feature>
<evidence type="ECO:0000313" key="11">
    <source>
        <dbReference type="Proteomes" id="UP001209257"/>
    </source>
</evidence>
<feature type="domain" description="Pullulanase N2" evidence="9">
    <location>
        <begin position="228"/>
        <end position="336"/>
    </location>
</feature>
<evidence type="ECO:0000256" key="1">
    <source>
        <dbReference type="ARBA" id="ARBA00008061"/>
    </source>
</evidence>
<dbReference type="SUPFAM" id="SSF51011">
    <property type="entry name" value="Glycosyl hydrolase domain"/>
    <property type="match status" value="1"/>
</dbReference>
<evidence type="ECO:0000256" key="4">
    <source>
        <dbReference type="ARBA" id="ARBA00023295"/>
    </source>
</evidence>
<dbReference type="InterPro" id="IPR040671">
    <property type="entry name" value="Pullulanase_N2"/>
</dbReference>
<feature type="domain" description="Alpha-1,6-glucosidases pullulanase-type C-terminal" evidence="8">
    <location>
        <begin position="916"/>
        <end position="1091"/>
    </location>
</feature>
<evidence type="ECO:0000259" key="7">
    <source>
        <dbReference type="Pfam" id="PF03714"/>
    </source>
</evidence>
<sequence length="1448" mass="158441">MCNSKRAMGLFGLMLSTLVLTGCGGSDVESGSNDLLTCDAPNVPNEAGTQCVAPPPIECDPPTVPNETNDACVVGADPTLPDPVFFPGDNQAVLYYNRGSVDADNVPNDPAYDGWRLHTWNNDECDAYADADTDWANGRQPTGIDPNYGAYWVLELKEGYGSCHNFIIHIGTDDAGKELGGGDFKGSLVQDDETFTRMNFTLSGEPTVFEFPIISLGPQPVDIEGLAAHWLDANTLLWDTPEGVDTVKLHYSATADLETSLESGLNGTAVELEMAELTDEQAAIAPHLSSMSAWYGEWSLEDAKTVLTTQAVLGGYDSEGTLVAATGIQMANAIDQVYTRGEADADEASLGAVYTDSGITAAVWAPTAQNVRLMSYNDNKTLAASYDMVRDDASGVWRYEGSMDLDRTLYRYEITVFHPITGAIETLETTDPYSVSLTTNGRFSRFVNLSDDDLKPEGWDDHSIPTIQNPEDAVIYEGHIRDFSARDMSTSEANRGNYLAFTETDTAPVMHLQKLVEAGLTHFHVLPANDIATIDENPANTIDLYSTVGELCVLNRDATVCEEESSDAVLIDVYNSYDPLAEAAKAQQLTADLRGVDTFNWGYDPHHFNAPEGSYASSAEGVERIIEMRAMNQALHEMGLRVALDVVYNHTNASGVFPKSVLDKVVPGYYHRYEVDSGAIVRETCCDDTEPRNVMMEKFMHDSLLMWTEHYKFDAFRFDIMSQATVDTMVRLRDAVQAIDPDNYFYGEGWTKIDRGYEQANQLNMAGTEIGTYNDRIREAIRQGNIFNPDSDAALSDQDRVKVSMAGTLTDYVLKTSGGTDSTTSNLGGYAQDPADIINYVSKHDNETLWDQFNYTLPMDISLEERVRAQNIGIGIPLMSQGIPFLQMGGDMLRSKSMDRNSYDSGDWFNYVDFTYQTNNWNVGLPPAQDNEARWEEMGEFIYSPERAASMTDIEFASAVFNEFLTIRTESPLFRLTTQQTIIDRVGFHNLGSRQQQGLIAMSLDDGITPDSEVMLEDLDPMNDAIMVVVNTGYEEKSITVNTATGFELHMVQMNSVDAAVRGAYFTEGTGDAEGNGTFTVPALTMAVFVKPQMGAQGYGLSAYATAGAPDVVPYGDTTVYVRGGMNDWGVSDAMEYRGAGVYQVAIELIAATTYEFKVAAEDWGDPSGVNFGAADGDAQEVIATEEKVLAASNNNLIFTPSVDATYLFTIDATDKDAPVLTVENEEPYVGTPVYLRGGMNGWGTDNELTYDGGRLYSASIDMAEGAYEFKVASEDWSTVNLGALSGDDADRVVELGQDTFLTPSDNNLLINIESEESYVFIFDVTTLEEPKIRVFKEEFWGNTPVYLRGGMNGWGTDNEFMYQGGGVYTVDIDLSEGATEFKVASEDWAAVNLGNPDGEASNLVTPQTPKTISTSNNNLLIDVSAGTYEFRVEGPDGTAPTLTVTEK</sequence>
<dbReference type="Pfam" id="PF11852">
    <property type="entry name" value="Pullul_strch_C"/>
    <property type="match status" value="1"/>
</dbReference>
<dbReference type="InterPro" id="IPR014756">
    <property type="entry name" value="Ig_E-set"/>
</dbReference>
<dbReference type="PROSITE" id="PS51257">
    <property type="entry name" value="PROKAR_LIPOPROTEIN"/>
    <property type="match status" value="1"/>
</dbReference>
<evidence type="ECO:0000256" key="2">
    <source>
        <dbReference type="ARBA" id="ARBA00022729"/>
    </source>
</evidence>
<dbReference type="CDD" id="cd02860">
    <property type="entry name" value="E_set_Pullulanase"/>
    <property type="match status" value="1"/>
</dbReference>
<dbReference type="PANTHER" id="PTHR43002">
    <property type="entry name" value="GLYCOGEN DEBRANCHING ENZYME"/>
    <property type="match status" value="1"/>
</dbReference>
<feature type="domain" description="Pullulanase carbohydrate-binding module 41" evidence="7">
    <location>
        <begin position="109"/>
        <end position="190"/>
    </location>
</feature>
<dbReference type="Pfam" id="PF17967">
    <property type="entry name" value="Pullulanase_N2"/>
    <property type="match status" value="1"/>
</dbReference>
<evidence type="ECO:0000256" key="5">
    <source>
        <dbReference type="SAM" id="SignalP"/>
    </source>
</evidence>
<evidence type="ECO:0000313" key="10">
    <source>
        <dbReference type="EMBL" id="MCU7554260.1"/>
    </source>
</evidence>
<keyword evidence="3" id="KW-0378">Hydrolase</keyword>
<dbReference type="CDD" id="cd02861">
    <property type="entry name" value="E_set_pullulanase_like"/>
    <property type="match status" value="3"/>
</dbReference>
<evidence type="ECO:0000259" key="9">
    <source>
        <dbReference type="Pfam" id="PF17967"/>
    </source>
</evidence>
<dbReference type="Proteomes" id="UP001209257">
    <property type="component" value="Unassembled WGS sequence"/>
</dbReference>
<dbReference type="CDD" id="cd10315">
    <property type="entry name" value="CBM41_pullulanase"/>
    <property type="match status" value="1"/>
</dbReference>
<dbReference type="Gene3D" id="3.20.20.80">
    <property type="entry name" value="Glycosidases"/>
    <property type="match status" value="1"/>
</dbReference>
<accession>A0ABT2VLS4</accession>
<dbReference type="Pfam" id="PF02922">
    <property type="entry name" value="CBM_48"/>
    <property type="match status" value="1"/>
</dbReference>
<dbReference type="Pfam" id="PF03714">
    <property type="entry name" value="PUD"/>
    <property type="match status" value="1"/>
</dbReference>
<proteinExistence type="inferred from homology"/>
<feature type="domain" description="Glycoside hydrolase family 13 N-terminal" evidence="6">
    <location>
        <begin position="350"/>
        <end position="434"/>
    </location>
</feature>
<keyword evidence="2 5" id="KW-0732">Signal</keyword>
<reference evidence="11" key="1">
    <citation type="submission" date="2023-07" db="EMBL/GenBank/DDBJ databases">
        <title>Study on multiphase classification of strain Alteromonas salexigens isolated from the Yellow Sea.</title>
        <authorList>
            <person name="Sun L."/>
        </authorList>
    </citation>
    <scope>NUCLEOTIDE SEQUENCE [LARGE SCALE GENOMIC DNA]</scope>
    <source>
        <strain evidence="11">ASW11-19</strain>
    </source>
</reference>
<gene>
    <name evidence="10" type="ORF">OCL06_06590</name>
</gene>
<dbReference type="SUPFAM" id="SSF51445">
    <property type="entry name" value="(Trans)glycosidases"/>
    <property type="match status" value="1"/>
</dbReference>
<dbReference type="RefSeq" id="WP_262993126.1">
    <property type="nucleotide sequence ID" value="NZ_JAOTJC010000006.1"/>
</dbReference>
<protein>
    <submittedName>
        <fullName evidence="10">DUF3372 domain-containing protein</fullName>
    </submittedName>
</protein>
<evidence type="ECO:0000259" key="8">
    <source>
        <dbReference type="Pfam" id="PF11852"/>
    </source>
</evidence>
<keyword evidence="4" id="KW-0326">Glycosidase</keyword>
<dbReference type="Gene3D" id="2.60.40.10">
    <property type="entry name" value="Immunoglobulins"/>
    <property type="match status" value="4"/>
</dbReference>